<dbReference type="PANTHER" id="PTHR30482">
    <property type="entry name" value="HIGH-AFFINITY BRANCHED-CHAIN AMINO ACID TRANSPORT SYSTEM PERMEASE"/>
    <property type="match status" value="1"/>
</dbReference>
<dbReference type="Proteomes" id="UP000318380">
    <property type="component" value="Unassembled WGS sequence"/>
</dbReference>
<dbReference type="Pfam" id="PF02653">
    <property type="entry name" value="BPD_transp_2"/>
    <property type="match status" value="1"/>
</dbReference>
<dbReference type="AlphaFoldDB" id="A0A561BXW4"/>
<dbReference type="InterPro" id="IPR001851">
    <property type="entry name" value="ABC_transp_permease"/>
</dbReference>
<dbReference type="RefSeq" id="WP_145810495.1">
    <property type="nucleotide sequence ID" value="NZ_VIVK01000001.1"/>
</dbReference>
<evidence type="ECO:0000256" key="1">
    <source>
        <dbReference type="ARBA" id="ARBA00004651"/>
    </source>
</evidence>
<feature type="transmembrane region" description="Helical" evidence="6">
    <location>
        <begin position="333"/>
        <end position="352"/>
    </location>
</feature>
<comment type="subcellular location">
    <subcellularLocation>
        <location evidence="1">Cell membrane</location>
        <topology evidence="1">Multi-pass membrane protein</topology>
    </subcellularLocation>
</comment>
<gene>
    <name evidence="7" type="ORF">FB561_4862</name>
</gene>
<feature type="transmembrane region" description="Helical" evidence="6">
    <location>
        <begin position="98"/>
        <end position="116"/>
    </location>
</feature>
<feature type="transmembrane region" description="Helical" evidence="6">
    <location>
        <begin position="55"/>
        <end position="78"/>
    </location>
</feature>
<dbReference type="InterPro" id="IPR043428">
    <property type="entry name" value="LivM-like"/>
</dbReference>
<reference evidence="7 8" key="1">
    <citation type="submission" date="2019-06" db="EMBL/GenBank/DDBJ databases">
        <title>Sequencing the genomes of 1000 actinobacteria strains.</title>
        <authorList>
            <person name="Klenk H.-P."/>
        </authorList>
    </citation>
    <scope>NUCLEOTIDE SEQUENCE [LARGE SCALE GENOMIC DNA]</scope>
    <source>
        <strain evidence="7 8">DSM 24683</strain>
    </source>
</reference>
<comment type="caution">
    <text evidence="7">The sequence shown here is derived from an EMBL/GenBank/DDBJ whole genome shotgun (WGS) entry which is preliminary data.</text>
</comment>
<protein>
    <submittedName>
        <fullName evidence="7">Amino acid/amide ABC transporter membrane protein 2 (HAAT family)</fullName>
    </submittedName>
</protein>
<evidence type="ECO:0000256" key="2">
    <source>
        <dbReference type="ARBA" id="ARBA00022475"/>
    </source>
</evidence>
<keyword evidence="3 6" id="KW-0812">Transmembrane</keyword>
<proteinExistence type="predicted"/>
<evidence type="ECO:0000256" key="6">
    <source>
        <dbReference type="SAM" id="Phobius"/>
    </source>
</evidence>
<feature type="transmembrane region" description="Helical" evidence="6">
    <location>
        <begin position="482"/>
        <end position="505"/>
    </location>
</feature>
<dbReference type="GO" id="GO:0005886">
    <property type="term" value="C:plasma membrane"/>
    <property type="evidence" value="ECO:0007669"/>
    <property type="project" value="UniProtKB-SubCell"/>
</dbReference>
<dbReference type="EMBL" id="VIVK01000001">
    <property type="protein sequence ID" value="TWD83693.1"/>
    <property type="molecule type" value="Genomic_DNA"/>
</dbReference>
<dbReference type="GO" id="GO:0015658">
    <property type="term" value="F:branched-chain amino acid transmembrane transporter activity"/>
    <property type="evidence" value="ECO:0007669"/>
    <property type="project" value="InterPro"/>
</dbReference>
<dbReference type="CDD" id="cd06581">
    <property type="entry name" value="TM_PBP1_LivM_like"/>
    <property type="match status" value="1"/>
</dbReference>
<feature type="transmembrane region" description="Helical" evidence="6">
    <location>
        <begin position="397"/>
        <end position="415"/>
    </location>
</feature>
<accession>A0A561BXW4</accession>
<dbReference type="OrthoDB" id="9814461at2"/>
<feature type="transmembrane region" description="Helical" evidence="6">
    <location>
        <begin position="188"/>
        <end position="211"/>
    </location>
</feature>
<feature type="transmembrane region" description="Helical" evidence="6">
    <location>
        <begin position="158"/>
        <end position="182"/>
    </location>
</feature>
<evidence type="ECO:0000256" key="5">
    <source>
        <dbReference type="ARBA" id="ARBA00023136"/>
    </source>
</evidence>
<keyword evidence="2" id="KW-1003">Cell membrane</keyword>
<organism evidence="7 8">
    <name type="scientific">Kribbella amoyensis</name>
    <dbReference type="NCBI Taxonomy" id="996641"/>
    <lineage>
        <taxon>Bacteria</taxon>
        <taxon>Bacillati</taxon>
        <taxon>Actinomycetota</taxon>
        <taxon>Actinomycetes</taxon>
        <taxon>Propionibacteriales</taxon>
        <taxon>Kribbellaceae</taxon>
        <taxon>Kribbella</taxon>
    </lineage>
</organism>
<evidence type="ECO:0000256" key="4">
    <source>
        <dbReference type="ARBA" id="ARBA00022989"/>
    </source>
</evidence>
<feature type="transmembrane region" description="Helical" evidence="6">
    <location>
        <begin position="517"/>
        <end position="533"/>
    </location>
</feature>
<keyword evidence="8" id="KW-1185">Reference proteome</keyword>
<sequence length="568" mass="60343">MTDVKAKTPAALPEAPAVTGPAWPLGLAGVALVIVGSFLSWSYDGTILGDLSINFFPGSLQILAIIVAVLCLVLLLTVKGPLAARLGPWLDATAGLRAMGLTLTLYMVLVLIAITTQSDGLINVNPGGYVSTVGAVLILVSARMLPLRELRDLSEARLPGWLEILFIAILMGAVLFGAAFALGLTEAWSFILCLVFIAAVVAGMFRTGVFGWLGHVSQRHRKVLTLSAFLVAFLFPFTQGGSDANMSIATQVLIFAATAMGLNIVVGLAGLLDLGYIAFLGAGAYVAAMLSQSAFSTIDWHPPFIVVMLVGAGVAATLGLIIGSPTLRVSGDYLAIVTLGFGEIFRLAMFNLDGTNGPLLTNGPNGIPGIPELEIGSFNFGDSHTVLGLELGRFANYYFLLLLLIGFIILVFARLNDSRIGRGWIAIREDEKAAEAMGVNVFGLKLLAFSVGAFLAGLAGTIKAHQDVAVSPDQFIFLESAFLLAAIVLGGMGTIAGVLLGATILKLLPEKLRFFSEYRLLLFGLLLVLMMRFRPEGLVANRRRALEFHEEDEELAEAIESEMVEEAK</sequence>
<evidence type="ECO:0000256" key="3">
    <source>
        <dbReference type="ARBA" id="ARBA00022692"/>
    </source>
</evidence>
<feature type="transmembrane region" description="Helical" evidence="6">
    <location>
        <begin position="128"/>
        <end position="146"/>
    </location>
</feature>
<feature type="transmembrane region" description="Helical" evidence="6">
    <location>
        <begin position="301"/>
        <end position="321"/>
    </location>
</feature>
<feature type="transmembrane region" description="Helical" evidence="6">
    <location>
        <begin position="436"/>
        <end position="462"/>
    </location>
</feature>
<keyword evidence="4 6" id="KW-1133">Transmembrane helix</keyword>
<name>A0A561BXW4_9ACTN</name>
<feature type="transmembrane region" description="Helical" evidence="6">
    <location>
        <begin position="21"/>
        <end position="43"/>
    </location>
</feature>
<evidence type="ECO:0000313" key="8">
    <source>
        <dbReference type="Proteomes" id="UP000318380"/>
    </source>
</evidence>
<feature type="transmembrane region" description="Helical" evidence="6">
    <location>
        <begin position="223"/>
        <end position="242"/>
    </location>
</feature>
<dbReference type="PANTHER" id="PTHR30482:SF10">
    <property type="entry name" value="HIGH-AFFINITY BRANCHED-CHAIN AMINO ACID TRANSPORT PROTEIN BRAE"/>
    <property type="match status" value="1"/>
</dbReference>
<evidence type="ECO:0000313" key="7">
    <source>
        <dbReference type="EMBL" id="TWD83693.1"/>
    </source>
</evidence>
<keyword evidence="5 6" id="KW-0472">Membrane</keyword>